<organism evidence="4 5">
    <name type="scientific">Alteribacillus bidgolensis</name>
    <dbReference type="NCBI Taxonomy" id="930129"/>
    <lineage>
        <taxon>Bacteria</taxon>
        <taxon>Bacillati</taxon>
        <taxon>Bacillota</taxon>
        <taxon>Bacilli</taxon>
        <taxon>Bacillales</taxon>
        <taxon>Bacillaceae</taxon>
        <taxon>Alteribacillus</taxon>
    </lineage>
</organism>
<evidence type="ECO:0000313" key="4">
    <source>
        <dbReference type="EMBL" id="SDI19781.1"/>
    </source>
</evidence>
<dbReference type="InterPro" id="IPR036206">
    <property type="entry name" value="ThiamineP_synth_sf"/>
</dbReference>
<accession>A0A1G8ILW7</accession>
<protein>
    <submittedName>
        <fullName evidence="4">Thiazole tautomerase (Transcriptional regulator TenI)</fullName>
    </submittedName>
</protein>
<dbReference type="STRING" id="930129.SAMN05216352_105249"/>
<evidence type="ECO:0000256" key="1">
    <source>
        <dbReference type="ARBA" id="ARBA00004948"/>
    </source>
</evidence>
<evidence type="ECO:0000259" key="3">
    <source>
        <dbReference type="Pfam" id="PF02581"/>
    </source>
</evidence>
<dbReference type="Pfam" id="PF02581">
    <property type="entry name" value="TMP-TENI"/>
    <property type="match status" value="1"/>
</dbReference>
<dbReference type="PANTHER" id="PTHR20857">
    <property type="entry name" value="THIAMINE-PHOSPHATE PYROPHOSPHORYLASE"/>
    <property type="match status" value="1"/>
</dbReference>
<keyword evidence="2" id="KW-0784">Thiamine biosynthesis</keyword>
<dbReference type="SUPFAM" id="SSF51391">
    <property type="entry name" value="Thiamin phosphate synthase"/>
    <property type="match status" value="1"/>
</dbReference>
<reference evidence="4 5" key="1">
    <citation type="submission" date="2016-10" db="EMBL/GenBank/DDBJ databases">
        <authorList>
            <person name="de Groot N.N."/>
        </authorList>
    </citation>
    <scope>NUCLEOTIDE SEQUENCE [LARGE SCALE GENOMIC DNA]</scope>
    <source>
        <strain evidence="5">P4B,CCM 7963,CECT 7998,DSM 25260,IBRC-M 10614,KCTC 13821</strain>
    </source>
</reference>
<dbReference type="EMBL" id="FNDU01000005">
    <property type="protein sequence ID" value="SDI19781.1"/>
    <property type="molecule type" value="Genomic_DNA"/>
</dbReference>
<dbReference type="GO" id="GO:0009228">
    <property type="term" value="P:thiamine biosynthetic process"/>
    <property type="evidence" value="ECO:0007669"/>
    <property type="project" value="UniProtKB-KW"/>
</dbReference>
<proteinExistence type="predicted"/>
<dbReference type="PANTHER" id="PTHR20857:SF22">
    <property type="entry name" value="THIAZOLE TAUTOMERASE"/>
    <property type="match status" value="1"/>
</dbReference>
<dbReference type="Gene3D" id="3.20.20.70">
    <property type="entry name" value="Aldolase class I"/>
    <property type="match status" value="1"/>
</dbReference>
<evidence type="ECO:0000313" key="5">
    <source>
        <dbReference type="Proteomes" id="UP000199017"/>
    </source>
</evidence>
<dbReference type="CDD" id="cd00564">
    <property type="entry name" value="TMP_TenI"/>
    <property type="match status" value="1"/>
</dbReference>
<dbReference type="GO" id="GO:0004789">
    <property type="term" value="F:thiamine-phosphate diphosphorylase activity"/>
    <property type="evidence" value="ECO:0007669"/>
    <property type="project" value="TreeGrafter"/>
</dbReference>
<dbReference type="RefSeq" id="WP_091584645.1">
    <property type="nucleotide sequence ID" value="NZ_FNDU01000005.1"/>
</dbReference>
<dbReference type="GO" id="GO:0005737">
    <property type="term" value="C:cytoplasm"/>
    <property type="evidence" value="ECO:0007669"/>
    <property type="project" value="TreeGrafter"/>
</dbReference>
<dbReference type="InterPro" id="IPR022998">
    <property type="entry name" value="ThiamineP_synth_TenI"/>
</dbReference>
<feature type="domain" description="Thiamine phosphate synthase/TenI" evidence="3">
    <location>
        <begin position="23"/>
        <end position="178"/>
    </location>
</feature>
<dbReference type="Proteomes" id="UP000199017">
    <property type="component" value="Unassembled WGS sequence"/>
</dbReference>
<sequence length="202" mass="22351">MKPFLHVISTGNQSLERWLDITANVHSYVDFIHIREKLWDEKKMDAAILGLLNAEVPPHKIILNNRPELIASYGLGGVHFPENVPIHKTVEDKWLTGCSIHSKESAVKKEMDGADYLFFGHVFETNSKQNTLPRGLKSLQQVVSSVKCPVIAIGGITSERVKDCVSHGAKGIAVMSGIYGAAQPIEKAKAYQKALKEEALHE</sequence>
<gene>
    <name evidence="4" type="ORF">SAMN05216352_105249</name>
</gene>
<keyword evidence="5" id="KW-1185">Reference proteome</keyword>
<dbReference type="OrthoDB" id="9815348at2"/>
<evidence type="ECO:0000256" key="2">
    <source>
        <dbReference type="ARBA" id="ARBA00022977"/>
    </source>
</evidence>
<comment type="pathway">
    <text evidence="1">Cofactor biosynthesis; thiamine diphosphate biosynthesis.</text>
</comment>
<name>A0A1G8ILW7_9BACI</name>
<dbReference type="InterPro" id="IPR013785">
    <property type="entry name" value="Aldolase_TIM"/>
</dbReference>
<dbReference type="AlphaFoldDB" id="A0A1G8ILW7"/>